<dbReference type="AlphaFoldDB" id="A0A640VTP7"/>
<dbReference type="OrthoDB" id="9130422at2"/>
<protein>
    <recommendedName>
        <fullName evidence="3">DUF4864 domain-containing protein</fullName>
    </recommendedName>
</protein>
<evidence type="ECO:0008006" key="3">
    <source>
        <dbReference type="Google" id="ProtNLM"/>
    </source>
</evidence>
<organism evidence="1 2">
    <name type="scientific">Roseobacter cerasinus</name>
    <dbReference type="NCBI Taxonomy" id="2602289"/>
    <lineage>
        <taxon>Bacteria</taxon>
        <taxon>Pseudomonadati</taxon>
        <taxon>Pseudomonadota</taxon>
        <taxon>Alphaproteobacteria</taxon>
        <taxon>Rhodobacterales</taxon>
        <taxon>Roseobacteraceae</taxon>
        <taxon>Roseobacter</taxon>
    </lineage>
</organism>
<comment type="caution">
    <text evidence="1">The sequence shown here is derived from an EMBL/GenBank/DDBJ whole genome shotgun (WGS) entry which is preliminary data.</text>
</comment>
<dbReference type="Pfam" id="PF16156">
    <property type="entry name" value="DUF4864"/>
    <property type="match status" value="1"/>
</dbReference>
<name>A0A640VTP7_9RHOB</name>
<evidence type="ECO:0000313" key="1">
    <source>
        <dbReference type="EMBL" id="GFE51399.1"/>
    </source>
</evidence>
<reference evidence="1 2" key="1">
    <citation type="submission" date="2019-12" db="EMBL/GenBank/DDBJ databases">
        <title>Roseobacter cerasinus sp. nov., isolated from seawater around aquaculture.</title>
        <authorList>
            <person name="Muramatsu S."/>
            <person name="Takabe Y."/>
            <person name="Mori K."/>
            <person name="Takaichi S."/>
            <person name="Hanada S."/>
        </authorList>
    </citation>
    <scope>NUCLEOTIDE SEQUENCE [LARGE SCALE GENOMIC DNA]</scope>
    <source>
        <strain evidence="1 2">AI77</strain>
    </source>
</reference>
<dbReference type="Proteomes" id="UP000436522">
    <property type="component" value="Unassembled WGS sequence"/>
</dbReference>
<keyword evidence="2" id="KW-1185">Reference proteome</keyword>
<gene>
    <name evidence="1" type="ORF">So717_31520</name>
</gene>
<proteinExistence type="predicted"/>
<dbReference type="InterPro" id="IPR032347">
    <property type="entry name" value="DUF4864"/>
</dbReference>
<evidence type="ECO:0000313" key="2">
    <source>
        <dbReference type="Proteomes" id="UP000436522"/>
    </source>
</evidence>
<dbReference type="EMBL" id="BLIV01000006">
    <property type="protein sequence ID" value="GFE51399.1"/>
    <property type="molecule type" value="Genomic_DNA"/>
</dbReference>
<sequence length="133" mass="14960">MRNMIFGLTFALGVATHLPAQEADIQATITSQLDAFQADDFVGAFQFASPNIQRLFGTAENFERMVTQGYPMVWRPGQVRYLELEQQGGTYAQRVMITDQQGRVHVLEYRMLETGAGWRINGVQILDSSELNA</sequence>
<dbReference type="RefSeq" id="WP_159979073.1">
    <property type="nucleotide sequence ID" value="NZ_BLIV01000006.1"/>
</dbReference>
<accession>A0A640VTP7</accession>